<dbReference type="Proteomes" id="UP000444174">
    <property type="component" value="Unassembled WGS sequence"/>
</dbReference>
<name>A0A843YLX9_9RHOB</name>
<dbReference type="CDD" id="cd07187">
    <property type="entry name" value="YvcK_like"/>
    <property type="match status" value="1"/>
</dbReference>
<keyword evidence="2" id="KW-1185">Reference proteome</keyword>
<comment type="caution">
    <text evidence="1">The sequence shown here is derived from an EMBL/GenBank/DDBJ whole genome shotgun (WGS) entry which is preliminary data.</text>
</comment>
<organism evidence="1 2">
    <name type="scientific">Tritonibacter litoralis</name>
    <dbReference type="NCBI Taxonomy" id="2662264"/>
    <lineage>
        <taxon>Bacteria</taxon>
        <taxon>Pseudomonadati</taxon>
        <taxon>Pseudomonadota</taxon>
        <taxon>Alphaproteobacteria</taxon>
        <taxon>Rhodobacterales</taxon>
        <taxon>Paracoccaceae</taxon>
        <taxon>Tritonibacter</taxon>
    </lineage>
</organism>
<dbReference type="AlphaFoldDB" id="A0A843YLX9"/>
<dbReference type="Gene3D" id="3.40.50.10680">
    <property type="entry name" value="CofD-like domains"/>
    <property type="match status" value="1"/>
</dbReference>
<dbReference type="PANTHER" id="PTHR31240:SF0">
    <property type="entry name" value="MATERNAL EFFECT EMBRYO ARREST 18"/>
    <property type="match status" value="1"/>
</dbReference>
<dbReference type="InterPro" id="IPR027591">
    <property type="entry name" value="CofD-rel_GAK"/>
</dbReference>
<dbReference type="EMBL" id="WIBF01000013">
    <property type="protein sequence ID" value="MQQ10203.1"/>
    <property type="molecule type" value="Genomic_DNA"/>
</dbReference>
<dbReference type="GO" id="GO:0043743">
    <property type="term" value="F:LPPG:FO 2-phospho-L-lactate transferase activity"/>
    <property type="evidence" value="ECO:0007669"/>
    <property type="project" value="InterPro"/>
</dbReference>
<dbReference type="PANTHER" id="PTHR31240">
    <property type="entry name" value="MATERNAL EFFECT EMBRYO ARREST 18"/>
    <property type="match status" value="1"/>
</dbReference>
<gene>
    <name evidence="1" type="ORF">GFB49_17175</name>
</gene>
<dbReference type="SUPFAM" id="SSF142338">
    <property type="entry name" value="CofD-like"/>
    <property type="match status" value="1"/>
</dbReference>
<accession>A0A843YLX9</accession>
<reference evidence="1 2" key="1">
    <citation type="submission" date="2019-10" db="EMBL/GenBank/DDBJ databases">
        <title>Epibacterium sp. nov., isolated from seawater.</title>
        <authorList>
            <person name="Zhang X."/>
            <person name="Li N."/>
        </authorList>
    </citation>
    <scope>NUCLEOTIDE SEQUENCE [LARGE SCALE GENOMIC DNA]</scope>
    <source>
        <strain evidence="1 2">SM1979</strain>
    </source>
</reference>
<evidence type="ECO:0000313" key="1">
    <source>
        <dbReference type="EMBL" id="MQQ10203.1"/>
    </source>
</evidence>
<dbReference type="InterPro" id="IPR038136">
    <property type="entry name" value="CofD-like_dom_sf"/>
</dbReference>
<evidence type="ECO:0000313" key="2">
    <source>
        <dbReference type="Proteomes" id="UP000444174"/>
    </source>
</evidence>
<proteinExistence type="predicted"/>
<protein>
    <submittedName>
        <fullName evidence="1">GAK system CofD-like protein</fullName>
    </submittedName>
</protein>
<sequence>MSVANLKLTRKVELPDTLRVARAKSLPNMGPRLLFFSGGSALNDVSRALKHYTHNSMHLITPFDSGGSSQVLREAFDMPAVGDLRSRLMALADETVMGQPDIYRLFTYRFAKDAGPEVLQEEFTTLLTGRHPLMRAISQPMRSLILTQLKQFESRRPPEFSFAGASIGNLILAGGYLANERALEPVLFLMSKMVAVQGTVRSIIDRNLDLGVVLNDGTTIIGQRNITGKEVAPIHDRISELFLVEDGKRVERDVVKLPKRNRKLIKEADLICYSPGSLYTSVLANLLPLDTGLSIARRHVPKVYIPSLGADPECPGMTLLDQVDALIATLRADAGGNCPTDALLSVVLCDGAAFDPRIANRIQEKHNVACVAVPLARRDRADRYDPDLVSAALISMV</sequence>
<dbReference type="NCBIfam" id="TIGR04357">
    <property type="entry name" value="CofD_rel_GAK"/>
    <property type="match status" value="1"/>
</dbReference>
<dbReference type="Pfam" id="PF01933">
    <property type="entry name" value="CofD"/>
    <property type="match status" value="1"/>
</dbReference>
<dbReference type="InterPro" id="IPR002882">
    <property type="entry name" value="CofD"/>
</dbReference>